<dbReference type="Pfam" id="PF00646">
    <property type="entry name" value="F-box"/>
    <property type="match status" value="1"/>
</dbReference>
<evidence type="ECO:0000313" key="2">
    <source>
        <dbReference type="EMBL" id="KAG8627664.1"/>
    </source>
</evidence>
<dbReference type="EMBL" id="JAESVG020000005">
    <property type="protein sequence ID" value="KAG8627664.1"/>
    <property type="molecule type" value="Genomic_DNA"/>
</dbReference>
<gene>
    <name evidence="2" type="ORF">KVT40_005147</name>
</gene>
<feature type="domain" description="F-box" evidence="1">
    <location>
        <begin position="21"/>
        <end position="52"/>
    </location>
</feature>
<keyword evidence="3" id="KW-1185">Reference proteome</keyword>
<proteinExistence type="predicted"/>
<reference evidence="2" key="1">
    <citation type="submission" date="2021-07" db="EMBL/GenBank/DDBJ databases">
        <title>Elsinoe batatas strain:CRI-CJ2 Genome sequencing and assembly.</title>
        <authorList>
            <person name="Huang L."/>
        </authorList>
    </citation>
    <scope>NUCLEOTIDE SEQUENCE</scope>
    <source>
        <strain evidence="2">CRI-CJ2</strain>
    </source>
</reference>
<dbReference type="Gene3D" id="1.20.1280.50">
    <property type="match status" value="1"/>
</dbReference>
<organism evidence="2 3">
    <name type="scientific">Elsinoe batatas</name>
    <dbReference type="NCBI Taxonomy" id="2601811"/>
    <lineage>
        <taxon>Eukaryota</taxon>
        <taxon>Fungi</taxon>
        <taxon>Dikarya</taxon>
        <taxon>Ascomycota</taxon>
        <taxon>Pezizomycotina</taxon>
        <taxon>Dothideomycetes</taxon>
        <taxon>Dothideomycetidae</taxon>
        <taxon>Myriangiales</taxon>
        <taxon>Elsinoaceae</taxon>
        <taxon>Elsinoe</taxon>
    </lineage>
</organism>
<dbReference type="InterPro" id="IPR036047">
    <property type="entry name" value="F-box-like_dom_sf"/>
</dbReference>
<protein>
    <recommendedName>
        <fullName evidence="1">F-box domain-containing protein</fullName>
    </recommendedName>
</protein>
<accession>A0A8K0L0X4</accession>
<evidence type="ECO:0000313" key="3">
    <source>
        <dbReference type="Proteomes" id="UP000809789"/>
    </source>
</evidence>
<comment type="caution">
    <text evidence="2">The sequence shown here is derived from an EMBL/GenBank/DDBJ whole genome shotgun (WGS) entry which is preliminary data.</text>
</comment>
<name>A0A8K0L0X4_9PEZI</name>
<dbReference type="OrthoDB" id="3800738at2759"/>
<sequence length="259" mass="29413">MADKQGAQSKAVAGVMNNTYLLEMVLRHLPMQDLLRCQRVAKDWKALVGSSKALQRKLFLVPIERDIPVVVYDKEAADDNVCVQCCVEMRVIHPPISLQNTKSLSGCIVHPIFLHDIDLTPVTGYVEFRKLDGLLDVLLGQPREPNSWADMFVTPPPCKTIRLANGDSLSPFDRVIISAVTGDYGVRWKQILDHIREAEVENQEWLSERQDVGDSGHYDWFLILDDHDYYPIPGVKDLGQEGRICRDCFTAIRHVMMEI</sequence>
<dbReference type="CDD" id="cd09917">
    <property type="entry name" value="F-box_SF"/>
    <property type="match status" value="1"/>
</dbReference>
<dbReference type="AlphaFoldDB" id="A0A8K0L0X4"/>
<evidence type="ECO:0000259" key="1">
    <source>
        <dbReference type="Pfam" id="PF00646"/>
    </source>
</evidence>
<dbReference type="Proteomes" id="UP000809789">
    <property type="component" value="Unassembled WGS sequence"/>
</dbReference>
<dbReference type="InterPro" id="IPR001810">
    <property type="entry name" value="F-box_dom"/>
</dbReference>
<dbReference type="SUPFAM" id="SSF81383">
    <property type="entry name" value="F-box domain"/>
    <property type="match status" value="1"/>
</dbReference>